<evidence type="ECO:0000256" key="7">
    <source>
        <dbReference type="ARBA" id="ARBA00023180"/>
    </source>
</evidence>
<dbReference type="RefSeq" id="XP_067079699.1">
    <property type="nucleotide sequence ID" value="XM_067223598.1"/>
</dbReference>
<keyword evidence="8" id="KW-0449">Lipoprotein</keyword>
<evidence type="ECO:0000256" key="9">
    <source>
        <dbReference type="SAM" id="MobiDB-lite"/>
    </source>
</evidence>
<comment type="function">
    <text evidence="1">VSG forms a coat on the surface of the parasite. The trypanosome evades the immune response of the host by expressing a series of antigenically distinct VSGs from an estimated 1000 VSG genes.</text>
</comment>
<evidence type="ECO:0000256" key="5">
    <source>
        <dbReference type="ARBA" id="ARBA00022729"/>
    </source>
</evidence>
<evidence type="ECO:0000256" key="6">
    <source>
        <dbReference type="ARBA" id="ARBA00023136"/>
    </source>
</evidence>
<evidence type="ECO:0000256" key="4">
    <source>
        <dbReference type="ARBA" id="ARBA00022622"/>
    </source>
</evidence>
<comment type="caution">
    <text evidence="11">The sequence shown here is derived from an EMBL/GenBank/DDBJ whole genome shotgun (WGS) entry which is preliminary data.</text>
</comment>
<evidence type="ECO:0000259" key="10">
    <source>
        <dbReference type="Pfam" id="PF13206"/>
    </source>
</evidence>
<keyword evidence="6" id="KW-0472">Membrane</keyword>
<keyword evidence="4" id="KW-0336">GPI-anchor</keyword>
<comment type="subcellular location">
    <subcellularLocation>
        <location evidence="2">Cell membrane</location>
        <topology evidence="2">Lipid-anchor</topology>
        <topology evidence="2">GPI-anchor</topology>
    </subcellularLocation>
</comment>
<evidence type="ECO:0000313" key="12">
    <source>
        <dbReference type="Proteomes" id="UP000195570"/>
    </source>
</evidence>
<dbReference type="VEuPathDB" id="TriTrypDB:TEOVI_000476600"/>
<dbReference type="AlphaFoldDB" id="A0A1G4I9R0"/>
<reference evidence="11" key="1">
    <citation type="submission" date="2016-09" db="EMBL/GenBank/DDBJ databases">
        <authorList>
            <person name="Hebert L."/>
            <person name="Moumen B."/>
        </authorList>
    </citation>
    <scope>NUCLEOTIDE SEQUENCE [LARGE SCALE GENOMIC DNA]</scope>
    <source>
        <strain evidence="11">OVI</strain>
    </source>
</reference>
<evidence type="ECO:0000313" key="11">
    <source>
        <dbReference type="EMBL" id="SCU68557.1"/>
    </source>
</evidence>
<evidence type="ECO:0000256" key="8">
    <source>
        <dbReference type="ARBA" id="ARBA00023288"/>
    </source>
</evidence>
<dbReference type="InterPro" id="IPR025932">
    <property type="entry name" value="Trypano_VSG_B_N_dom"/>
</dbReference>
<proteinExistence type="predicted"/>
<organism evidence="11 12">
    <name type="scientific">Trypanosoma equiperdum</name>
    <dbReference type="NCBI Taxonomy" id="5694"/>
    <lineage>
        <taxon>Eukaryota</taxon>
        <taxon>Discoba</taxon>
        <taxon>Euglenozoa</taxon>
        <taxon>Kinetoplastea</taxon>
        <taxon>Metakinetoplastina</taxon>
        <taxon>Trypanosomatida</taxon>
        <taxon>Trypanosomatidae</taxon>
        <taxon>Trypanosoma</taxon>
    </lineage>
</organism>
<accession>A0A1G4I9R0</accession>
<dbReference type="Pfam" id="PF13206">
    <property type="entry name" value="VSG_B"/>
    <property type="match status" value="1"/>
</dbReference>
<dbReference type="GeneID" id="92378706"/>
<dbReference type="GO" id="GO:0098552">
    <property type="term" value="C:side of membrane"/>
    <property type="evidence" value="ECO:0007669"/>
    <property type="project" value="UniProtKB-KW"/>
</dbReference>
<feature type="region of interest" description="Disordered" evidence="9">
    <location>
        <begin position="257"/>
        <end position="278"/>
    </location>
</feature>
<evidence type="ECO:0000256" key="3">
    <source>
        <dbReference type="ARBA" id="ARBA00022475"/>
    </source>
</evidence>
<protein>
    <submittedName>
        <fullName evidence="11">Trypanosomal VSG domain containing protein, putative</fullName>
    </submittedName>
</protein>
<gene>
    <name evidence="11" type="ORF">TEOVI_000476600</name>
</gene>
<dbReference type="GO" id="GO:0005886">
    <property type="term" value="C:plasma membrane"/>
    <property type="evidence" value="ECO:0007669"/>
    <property type="project" value="UniProtKB-SubCell"/>
</dbReference>
<evidence type="ECO:0000256" key="2">
    <source>
        <dbReference type="ARBA" id="ARBA00004609"/>
    </source>
</evidence>
<keyword evidence="5" id="KW-0732">Signal</keyword>
<evidence type="ECO:0000256" key="1">
    <source>
        <dbReference type="ARBA" id="ARBA00002523"/>
    </source>
</evidence>
<feature type="domain" description="Trypanosome variant surface glycoprotein B-type N-terminal" evidence="10">
    <location>
        <begin position="4"/>
        <end position="181"/>
    </location>
</feature>
<name>A0A1G4I9R0_TRYEQ</name>
<dbReference type="Proteomes" id="UP000195570">
    <property type="component" value="Unassembled WGS sequence"/>
</dbReference>
<sequence>MDVTATERAELCGKRSANGAKSAALSIDATPACLCSSDTSQQNNKGCYKTVSEQNFVRQAAVAVNVWTKIKTKCEAAALNAKKPTANIISAAATKIRARLATPGAGTISHGYLGTIADTDTTGICTGNAAANNGACTYFTNAGGTTQENPAWLATLETAAEALRNEEKAAQSRLHTTTEIKALSKSLTNLLAMVTVTEIRTAILTDDKISAHKAVDAEQGSKAAGDDQQKRKALEDKGCTFNKESNKCELKKEIKEKLEKGNQETEGKDGKTDCRKIDTPEKCEAVNKDLPASSSVIADG</sequence>
<keyword evidence="12" id="KW-1185">Reference proteome</keyword>
<dbReference type="EMBL" id="CZPT02001004">
    <property type="protein sequence ID" value="SCU68557.1"/>
    <property type="molecule type" value="Genomic_DNA"/>
</dbReference>
<keyword evidence="7" id="KW-0325">Glycoprotein</keyword>
<keyword evidence="3" id="KW-1003">Cell membrane</keyword>